<dbReference type="Proteomes" id="UP001610444">
    <property type="component" value="Unassembled WGS sequence"/>
</dbReference>
<proteinExistence type="predicted"/>
<keyword evidence="2" id="KW-1185">Reference proteome</keyword>
<evidence type="ECO:0000313" key="1">
    <source>
        <dbReference type="EMBL" id="KAL2853025.1"/>
    </source>
</evidence>
<accession>A0ABR4KL69</accession>
<sequence length="72" mass="7973">MSLIQVGASCAFYTIYHSAYLVAPTVALSCPWPSRMALSKRPCQRVRCTGDPRASRQTIGFRRLILLSATIN</sequence>
<dbReference type="RefSeq" id="XP_070900666.1">
    <property type="nucleotide sequence ID" value="XM_071049262.1"/>
</dbReference>
<name>A0ABR4KL69_9EURO</name>
<gene>
    <name evidence="1" type="ORF">BJX68DRAFT_49025</name>
</gene>
<evidence type="ECO:0000313" key="2">
    <source>
        <dbReference type="Proteomes" id="UP001610444"/>
    </source>
</evidence>
<dbReference type="EMBL" id="JBFXLR010000014">
    <property type="protein sequence ID" value="KAL2853025.1"/>
    <property type="molecule type" value="Genomic_DNA"/>
</dbReference>
<dbReference type="GeneID" id="98164426"/>
<protein>
    <submittedName>
        <fullName evidence="1">Uncharacterized protein</fullName>
    </submittedName>
</protein>
<reference evidence="1 2" key="1">
    <citation type="submission" date="2024-07" db="EMBL/GenBank/DDBJ databases">
        <title>Section-level genome sequencing and comparative genomics of Aspergillus sections Usti and Cavernicolus.</title>
        <authorList>
            <consortium name="Lawrence Berkeley National Laboratory"/>
            <person name="Nybo J.L."/>
            <person name="Vesth T.C."/>
            <person name="Theobald S."/>
            <person name="Frisvad J.C."/>
            <person name="Larsen T.O."/>
            <person name="Kjaerboelling I."/>
            <person name="Rothschild-Mancinelli K."/>
            <person name="Lyhne E.K."/>
            <person name="Kogle M.E."/>
            <person name="Barry K."/>
            <person name="Clum A."/>
            <person name="Na H."/>
            <person name="Ledsgaard L."/>
            <person name="Lin J."/>
            <person name="Lipzen A."/>
            <person name="Kuo A."/>
            <person name="Riley R."/>
            <person name="Mondo S."/>
            <person name="LaButti K."/>
            <person name="Haridas S."/>
            <person name="Pangalinan J."/>
            <person name="Salamov A.A."/>
            <person name="Simmons B.A."/>
            <person name="Magnuson J.K."/>
            <person name="Chen J."/>
            <person name="Drula E."/>
            <person name="Henrissat B."/>
            <person name="Wiebenga A."/>
            <person name="Lubbers R.J."/>
            <person name="Gomes A.C."/>
            <person name="Macurrencykelacurrency M.R."/>
            <person name="Stajich J."/>
            <person name="Grigoriev I.V."/>
            <person name="Mortensen U.H."/>
            <person name="De vries R.P."/>
            <person name="Baker S.E."/>
            <person name="Andersen M.R."/>
        </authorList>
    </citation>
    <scope>NUCLEOTIDE SEQUENCE [LARGE SCALE GENOMIC DNA]</scope>
    <source>
        <strain evidence="1 2">CBS 756.74</strain>
    </source>
</reference>
<organism evidence="1 2">
    <name type="scientific">Aspergillus pseudodeflectus</name>
    <dbReference type="NCBI Taxonomy" id="176178"/>
    <lineage>
        <taxon>Eukaryota</taxon>
        <taxon>Fungi</taxon>
        <taxon>Dikarya</taxon>
        <taxon>Ascomycota</taxon>
        <taxon>Pezizomycotina</taxon>
        <taxon>Eurotiomycetes</taxon>
        <taxon>Eurotiomycetidae</taxon>
        <taxon>Eurotiales</taxon>
        <taxon>Aspergillaceae</taxon>
        <taxon>Aspergillus</taxon>
        <taxon>Aspergillus subgen. Nidulantes</taxon>
    </lineage>
</organism>
<comment type="caution">
    <text evidence="1">The sequence shown here is derived from an EMBL/GenBank/DDBJ whole genome shotgun (WGS) entry which is preliminary data.</text>
</comment>